<dbReference type="InterPro" id="IPR036097">
    <property type="entry name" value="HisK_dim/P_sf"/>
</dbReference>
<dbReference type="Pfam" id="PF00072">
    <property type="entry name" value="Response_reg"/>
    <property type="match status" value="1"/>
</dbReference>
<dbReference type="CDD" id="cd16922">
    <property type="entry name" value="HATPase_EvgS-ArcB-TorS-like"/>
    <property type="match status" value="1"/>
</dbReference>
<dbReference type="SMART" id="SM00388">
    <property type="entry name" value="HisKA"/>
    <property type="match status" value="1"/>
</dbReference>
<dbReference type="Gene3D" id="3.40.50.2300">
    <property type="match status" value="2"/>
</dbReference>
<dbReference type="Gene3D" id="1.10.287.130">
    <property type="match status" value="1"/>
</dbReference>
<evidence type="ECO:0000256" key="6">
    <source>
        <dbReference type="ARBA" id="ARBA00023012"/>
    </source>
</evidence>
<dbReference type="EC" id="2.7.13.3" evidence="3"/>
<feature type="modified residue" description="4-aspartylphosphate" evidence="7">
    <location>
        <position position="782"/>
    </location>
</feature>
<dbReference type="Gene3D" id="3.30.565.10">
    <property type="entry name" value="Histidine kinase-like ATPase, C-terminal domain"/>
    <property type="match status" value="1"/>
</dbReference>
<name>A0ABU6IY35_9ACTN</name>
<evidence type="ECO:0000256" key="1">
    <source>
        <dbReference type="ARBA" id="ARBA00000085"/>
    </source>
</evidence>
<dbReference type="SUPFAM" id="SSF55874">
    <property type="entry name" value="ATPase domain of HSP90 chaperone/DNA topoisomerase II/histidine kinase"/>
    <property type="match status" value="1"/>
</dbReference>
<evidence type="ECO:0000313" key="11">
    <source>
        <dbReference type="EMBL" id="MEC4294586.1"/>
    </source>
</evidence>
<keyword evidence="8" id="KW-0812">Transmembrane</keyword>
<evidence type="ECO:0000256" key="7">
    <source>
        <dbReference type="PROSITE-ProRule" id="PRU00169"/>
    </source>
</evidence>
<dbReference type="PANTHER" id="PTHR45339:SF5">
    <property type="entry name" value="HISTIDINE KINASE"/>
    <property type="match status" value="1"/>
</dbReference>
<dbReference type="SUPFAM" id="SSF47384">
    <property type="entry name" value="Homodimeric domain of signal transducing histidine kinase"/>
    <property type="match status" value="1"/>
</dbReference>
<comment type="caution">
    <text evidence="11">The sequence shown here is derived from an EMBL/GenBank/DDBJ whole genome shotgun (WGS) entry which is preliminary data.</text>
</comment>
<keyword evidence="5" id="KW-0418">Kinase</keyword>
<dbReference type="Proteomes" id="UP001343724">
    <property type="component" value="Unassembled WGS sequence"/>
</dbReference>
<evidence type="ECO:0000256" key="4">
    <source>
        <dbReference type="ARBA" id="ARBA00022553"/>
    </source>
</evidence>
<dbReference type="SUPFAM" id="SSF52172">
    <property type="entry name" value="CheY-like"/>
    <property type="match status" value="2"/>
</dbReference>
<feature type="transmembrane region" description="Helical" evidence="8">
    <location>
        <begin position="289"/>
        <end position="311"/>
    </location>
</feature>
<protein>
    <recommendedName>
        <fullName evidence="3">histidine kinase</fullName>
        <ecNumber evidence="3">2.7.13.3</ecNumber>
    </recommendedName>
</protein>
<comment type="subcellular location">
    <subcellularLocation>
        <location evidence="2">Cell membrane</location>
    </subcellularLocation>
</comment>
<evidence type="ECO:0000313" key="12">
    <source>
        <dbReference type="Proteomes" id="UP001343724"/>
    </source>
</evidence>
<evidence type="ECO:0000256" key="2">
    <source>
        <dbReference type="ARBA" id="ARBA00004236"/>
    </source>
</evidence>
<feature type="transmembrane region" description="Helical" evidence="8">
    <location>
        <begin position="14"/>
        <end position="35"/>
    </location>
</feature>
<keyword evidence="8" id="KW-1133">Transmembrane helix</keyword>
<dbReference type="InterPro" id="IPR004358">
    <property type="entry name" value="Sig_transdc_His_kin-like_C"/>
</dbReference>
<dbReference type="InterPro" id="IPR001789">
    <property type="entry name" value="Sig_transdc_resp-reg_receiver"/>
</dbReference>
<evidence type="ECO:0000256" key="3">
    <source>
        <dbReference type="ARBA" id="ARBA00012438"/>
    </source>
</evidence>
<dbReference type="SMART" id="SM00448">
    <property type="entry name" value="REC"/>
    <property type="match status" value="2"/>
</dbReference>
<reference evidence="11 12" key="1">
    <citation type="submission" date="2024-01" db="EMBL/GenBank/DDBJ databases">
        <title>novel species in genus Adlercreutzia.</title>
        <authorList>
            <person name="Liu X."/>
        </authorList>
    </citation>
    <scope>NUCLEOTIDE SEQUENCE [LARGE SCALE GENOMIC DNA]</scope>
    <source>
        <strain evidence="11 12">R22</strain>
    </source>
</reference>
<feature type="domain" description="Response regulatory" evidence="10">
    <location>
        <begin position="595"/>
        <end position="712"/>
    </location>
</feature>
<keyword evidence="11" id="KW-0067">ATP-binding</keyword>
<dbReference type="Pfam" id="PF02518">
    <property type="entry name" value="HATPase_c"/>
    <property type="match status" value="1"/>
</dbReference>
<dbReference type="PANTHER" id="PTHR45339">
    <property type="entry name" value="HYBRID SIGNAL TRANSDUCTION HISTIDINE KINASE J"/>
    <property type="match status" value="1"/>
</dbReference>
<evidence type="ECO:0000256" key="5">
    <source>
        <dbReference type="ARBA" id="ARBA00022777"/>
    </source>
</evidence>
<dbReference type="PROSITE" id="PS50109">
    <property type="entry name" value="HIS_KIN"/>
    <property type="match status" value="1"/>
</dbReference>
<dbReference type="EMBL" id="JAYMFH010000003">
    <property type="protein sequence ID" value="MEC4294586.1"/>
    <property type="molecule type" value="Genomic_DNA"/>
</dbReference>
<keyword evidence="8" id="KW-0472">Membrane</keyword>
<dbReference type="InterPro" id="IPR003594">
    <property type="entry name" value="HATPase_dom"/>
</dbReference>
<accession>A0ABU6IY35</accession>
<dbReference type="PRINTS" id="PR00344">
    <property type="entry name" value="BCTRLSENSOR"/>
</dbReference>
<feature type="domain" description="Histidine kinase" evidence="9">
    <location>
        <begin position="354"/>
        <end position="578"/>
    </location>
</feature>
<keyword evidence="12" id="KW-1185">Reference proteome</keyword>
<dbReference type="InterPro" id="IPR036890">
    <property type="entry name" value="HATPase_C_sf"/>
</dbReference>
<comment type="catalytic activity">
    <reaction evidence="1">
        <text>ATP + protein L-histidine = ADP + protein N-phospho-L-histidine.</text>
        <dbReference type="EC" id="2.7.13.3"/>
    </reaction>
</comment>
<organism evidence="11 12">
    <name type="scientific">Adlercreutzia shanghongiae</name>
    <dbReference type="NCBI Taxonomy" id="3111773"/>
    <lineage>
        <taxon>Bacteria</taxon>
        <taxon>Bacillati</taxon>
        <taxon>Actinomycetota</taxon>
        <taxon>Coriobacteriia</taxon>
        <taxon>Eggerthellales</taxon>
        <taxon>Eggerthellaceae</taxon>
        <taxon>Adlercreutzia</taxon>
    </lineage>
</organism>
<sequence length="856" mass="92108">MATTKHETQRKGSYARLTVIIVAIFVLMGIGIGGISQRTYDDMSQAAIQNLNENLGLMRSTVEAVMESEAEFQKSTAAELAEADNPEAAVTRLPVSEMTSLLAVVPAGKSEGVTNQGAPFSTEELNFAGGGTVAGLAVSQAYVNDAGIWAYVIKCPIERDGEEVAALYAEYPFDVIDRYLPAGFYDKQAVLYVMDTATERFVLKPEGMEDLNAGHMNLEDFYHANNIDDEATLAMVDAGIASRENVMFIHEVKGKESLCYLWALNGGSAYLVGYVPMTAIQREAGAVNAALVLVAAITIAAFCLCVVLYAFNRRRQAVAQRAQEAERALHAEQLAQALQAAQVANESKSAFLANMSHDIRTPMNAVLGFTTIIAKEADNPAKVRDCAAKIMASGRHLLDLINDVLDISKIESGKATLNLAEFDLGDSLAAAESIIAPMARDKGQTFRTEISAVRHERLIGDETHLNQILINLLSNAVKYTPEGGDIWLRFIGLPQHSGPFERLRIEVEDTGFGMTPEFLETIFDSFTRAENSTTNKVQGTGLGMSITKSLVELMGGTIEVESEVGKGSLFRVDLELRIPEEQAATYFWQRAGIERMLVVDAHPAARATIEGFMEGTGVAVAAAATVDEARERLAAAGPAGAPDLVLYGCKKLDGATVAAGESLRGGNPEVPLLFMLDHAFDLEDGLNLPAGAGTLTKPFFPSMVKQRIEDLRGSDEEAADALEQVLVGKHFLAAEDNFLNAGILTDLLEMEGATVEIVENGQLAVERFERCAPGEFDAILMDVQMPVMNGHDATRAIRALARADAATIPIFAMTADAFVEDEKAALAAGMNAHVAKPLEIGDLRCAVDRFVEKGQS</sequence>
<dbReference type="CDD" id="cd17546">
    <property type="entry name" value="REC_hyHK_CKI1_RcsC-like"/>
    <property type="match status" value="1"/>
</dbReference>
<comment type="caution">
    <text evidence="7">Lacks conserved residue(s) required for the propagation of feature annotation.</text>
</comment>
<dbReference type="CDD" id="cd00082">
    <property type="entry name" value="HisKA"/>
    <property type="match status" value="1"/>
</dbReference>
<dbReference type="InterPro" id="IPR005467">
    <property type="entry name" value="His_kinase_dom"/>
</dbReference>
<feature type="transmembrane region" description="Helical" evidence="8">
    <location>
        <begin position="257"/>
        <end position="277"/>
    </location>
</feature>
<evidence type="ECO:0000259" key="10">
    <source>
        <dbReference type="PROSITE" id="PS50110"/>
    </source>
</evidence>
<dbReference type="SMART" id="SM00387">
    <property type="entry name" value="HATPase_c"/>
    <property type="match status" value="1"/>
</dbReference>
<dbReference type="InterPro" id="IPR011006">
    <property type="entry name" value="CheY-like_superfamily"/>
</dbReference>
<dbReference type="RefSeq" id="WP_326439175.1">
    <property type="nucleotide sequence ID" value="NZ_JAYMFH010000003.1"/>
</dbReference>
<dbReference type="InterPro" id="IPR003661">
    <property type="entry name" value="HisK_dim/P_dom"/>
</dbReference>
<evidence type="ECO:0000256" key="8">
    <source>
        <dbReference type="SAM" id="Phobius"/>
    </source>
</evidence>
<dbReference type="PROSITE" id="PS50110">
    <property type="entry name" value="RESPONSE_REGULATORY"/>
    <property type="match status" value="2"/>
</dbReference>
<keyword evidence="4 7" id="KW-0597">Phosphoprotein</keyword>
<gene>
    <name evidence="11" type="ORF">VJ920_04625</name>
</gene>
<keyword evidence="6" id="KW-0902">Two-component regulatory system</keyword>
<feature type="domain" description="Response regulatory" evidence="10">
    <location>
        <begin position="730"/>
        <end position="851"/>
    </location>
</feature>
<keyword evidence="11" id="KW-0547">Nucleotide-binding</keyword>
<evidence type="ECO:0000259" key="9">
    <source>
        <dbReference type="PROSITE" id="PS50109"/>
    </source>
</evidence>
<proteinExistence type="predicted"/>
<keyword evidence="5" id="KW-0808">Transferase</keyword>
<dbReference type="GO" id="GO:0005524">
    <property type="term" value="F:ATP binding"/>
    <property type="evidence" value="ECO:0007669"/>
    <property type="project" value="UniProtKB-KW"/>
</dbReference>
<dbReference type="Pfam" id="PF00512">
    <property type="entry name" value="HisKA"/>
    <property type="match status" value="1"/>
</dbReference>